<evidence type="ECO:0000256" key="1">
    <source>
        <dbReference type="SAM" id="MobiDB-lite"/>
    </source>
</evidence>
<feature type="region of interest" description="Disordered" evidence="1">
    <location>
        <begin position="235"/>
        <end position="270"/>
    </location>
</feature>
<dbReference type="Pfam" id="PF25597">
    <property type="entry name" value="SH3_retrovirus"/>
    <property type="match status" value="1"/>
</dbReference>
<dbReference type="PANTHER" id="PTHR11439:SF463">
    <property type="entry name" value="REVERSE TRANSCRIPTASE TY1_COPIA-TYPE DOMAIN-CONTAINING PROTEIN"/>
    <property type="match status" value="1"/>
</dbReference>
<dbReference type="GO" id="GO:0003676">
    <property type="term" value="F:nucleic acid binding"/>
    <property type="evidence" value="ECO:0007669"/>
    <property type="project" value="InterPro"/>
</dbReference>
<dbReference type="EMBL" id="BKCJ010001824">
    <property type="protein sequence ID" value="GEU44278.1"/>
    <property type="molecule type" value="Genomic_DNA"/>
</dbReference>
<dbReference type="InterPro" id="IPR001584">
    <property type="entry name" value="Integrase_cat-core"/>
</dbReference>
<proteinExistence type="predicted"/>
<dbReference type="Pfam" id="PF07727">
    <property type="entry name" value="RVT_2"/>
    <property type="match status" value="1"/>
</dbReference>
<dbReference type="InterPro" id="IPR057670">
    <property type="entry name" value="SH3_retrovirus"/>
</dbReference>
<organism evidence="3">
    <name type="scientific">Tanacetum cinerariifolium</name>
    <name type="common">Dalmatian daisy</name>
    <name type="synonym">Chrysanthemum cinerariifolium</name>
    <dbReference type="NCBI Taxonomy" id="118510"/>
    <lineage>
        <taxon>Eukaryota</taxon>
        <taxon>Viridiplantae</taxon>
        <taxon>Streptophyta</taxon>
        <taxon>Embryophyta</taxon>
        <taxon>Tracheophyta</taxon>
        <taxon>Spermatophyta</taxon>
        <taxon>Magnoliopsida</taxon>
        <taxon>eudicotyledons</taxon>
        <taxon>Gunneridae</taxon>
        <taxon>Pentapetalae</taxon>
        <taxon>asterids</taxon>
        <taxon>campanulids</taxon>
        <taxon>Asterales</taxon>
        <taxon>Asteraceae</taxon>
        <taxon>Asteroideae</taxon>
        <taxon>Anthemideae</taxon>
        <taxon>Anthemidinae</taxon>
        <taxon>Tanacetum</taxon>
    </lineage>
</organism>
<dbReference type="Gene3D" id="3.30.420.10">
    <property type="entry name" value="Ribonuclease H-like superfamily/Ribonuclease H"/>
    <property type="match status" value="1"/>
</dbReference>
<name>A0A6L2K4D7_TANCI</name>
<comment type="caution">
    <text evidence="3">The sequence shown here is derived from an EMBL/GenBank/DDBJ whole genome shotgun (WGS) entry which is preliminary data.</text>
</comment>
<dbReference type="InterPro" id="IPR036397">
    <property type="entry name" value="RNaseH_sf"/>
</dbReference>
<sequence length="854" mass="96369">MTESPLVDLGFVVYVFSPGDDPIACLNKAMAFLIAVASLRQGLLNATTIIMKDIWLGNALSLSDQEMQHGQSAHTVHMLTKPQAFYDNIHQQALGYQNLFYLKKAQRIKPTLYKGIVISNKHVAMPAIDDEETLILEEEIVKQAKAKQPLDNVLEFACKHAQRIQELLVYARDTCLNVINLSAKKVDITPKNKVKKVRFAEPLASLSNIKQVESSITDSNTPVLSPIGLKCSTSNCGSKPTCNKKNDRNSQTQSRNMKNKVKSQPRKVNKKNHVVEPIRGIDVKHSLLNVNSICATCKKSMFDGVYGMCLLDFVKNVNSRAKSAKKHKKQNIWKSTGHVFPEVRFKWKPTNRTFTIVGNRSQLMNFVSKFLGTVRFGNDHIARIIRSKDEAPEAIIKYIQNIQVYLNAIVRNVQTDNGTKFVNQTLREFYENVGISHQTSVACTPQQNGIVERRNWTLVEVARKLNAKAYIGIFVGYEPAKKAFRIYYKRARKIIETIHVTFNELTAMTFEQFSSGPDLLCMTPATSSSGLVQNLILQQHCIPPQRDDWDLLFQPMFDECFNPPTIVFSPVPVADASIVVDLADSPVSTSIDQDAPSKNKVILIKLKWIYKVKMDEFGGVLKNKARLVAQGFRQEKGINFEESFALVARLEAIHIIVANAAYKNITNFQMYVKMAFLNGELKEEVYVSQPEGFVDQDNPSHVYKLKKALYGLNQAPRAWYDMLSSFLISQQVFKDTPMVEKSNMDEDLHGKLVDATLYPGMIGSLMYLTSSRPNLIYDVCLCVWHQDTGMSLTAYADADHAGCQDTRRRTSGSTQFLDDKLVSWSSKKQKSTAKAYGKPKEILIYPLYKCPLHT</sequence>
<reference evidence="3" key="1">
    <citation type="journal article" date="2019" name="Sci. Rep.">
        <title>Draft genome of Tanacetum cinerariifolium, the natural source of mosquito coil.</title>
        <authorList>
            <person name="Yamashiro T."/>
            <person name="Shiraishi A."/>
            <person name="Satake H."/>
            <person name="Nakayama K."/>
        </authorList>
    </citation>
    <scope>NUCLEOTIDE SEQUENCE</scope>
</reference>
<feature type="compositionally biased region" description="Polar residues" evidence="1">
    <location>
        <begin position="235"/>
        <end position="256"/>
    </location>
</feature>
<gene>
    <name evidence="3" type="ORF">Tci_016256</name>
</gene>
<dbReference type="PROSITE" id="PS50994">
    <property type="entry name" value="INTEGRASE"/>
    <property type="match status" value="1"/>
</dbReference>
<dbReference type="InterPro" id="IPR012337">
    <property type="entry name" value="RNaseH-like_sf"/>
</dbReference>
<dbReference type="PANTHER" id="PTHR11439">
    <property type="entry name" value="GAG-POL-RELATED RETROTRANSPOSON"/>
    <property type="match status" value="1"/>
</dbReference>
<feature type="compositionally biased region" description="Basic residues" evidence="1">
    <location>
        <begin position="257"/>
        <end position="270"/>
    </location>
</feature>
<dbReference type="AlphaFoldDB" id="A0A6L2K4D7"/>
<evidence type="ECO:0000259" key="2">
    <source>
        <dbReference type="PROSITE" id="PS50994"/>
    </source>
</evidence>
<accession>A0A6L2K4D7</accession>
<dbReference type="GO" id="GO:0015074">
    <property type="term" value="P:DNA integration"/>
    <property type="evidence" value="ECO:0007669"/>
    <property type="project" value="InterPro"/>
</dbReference>
<protein>
    <submittedName>
        <fullName evidence="3">Retrovirus-related Pol polyprotein from transposon TNT 1-94</fullName>
    </submittedName>
</protein>
<dbReference type="InterPro" id="IPR013103">
    <property type="entry name" value="RVT_2"/>
</dbReference>
<evidence type="ECO:0000313" key="3">
    <source>
        <dbReference type="EMBL" id="GEU44278.1"/>
    </source>
</evidence>
<feature type="domain" description="Integrase catalytic" evidence="2">
    <location>
        <begin position="345"/>
        <end position="514"/>
    </location>
</feature>
<dbReference type="SUPFAM" id="SSF53098">
    <property type="entry name" value="Ribonuclease H-like"/>
    <property type="match status" value="1"/>
</dbReference>